<sequence>MQLSVEISKYPLAEDYKGPILAFLGQLAQETEIEVLTNTMSTQIFGEYDAVMQALQRCMRWSMEHYGKLVFVCKFIPGDLRP</sequence>
<dbReference type="Proteomes" id="UP000012043">
    <property type="component" value="Unassembled WGS sequence"/>
</dbReference>
<dbReference type="SUPFAM" id="SSF89957">
    <property type="entry name" value="MTH1187/YkoF-like"/>
    <property type="match status" value="1"/>
</dbReference>
<evidence type="ECO:0000313" key="1">
    <source>
        <dbReference type="EMBL" id="EJI86576.1"/>
    </source>
</evidence>
<dbReference type="PATRIC" id="fig|1197174.4.peg.518"/>
<dbReference type="EMBL" id="ALAB01000004">
    <property type="protein sequence ID" value="EJI86576.1"/>
    <property type="molecule type" value="Genomic_DNA"/>
</dbReference>
<dbReference type="RefSeq" id="WP_008606839.1">
    <property type="nucleotide sequence ID" value="NZ_ALAB01000004.1"/>
</dbReference>
<dbReference type="AlphaFoldDB" id="J1QLU9"/>
<reference evidence="1 2" key="1">
    <citation type="journal article" date="2012" name="J. Bacteriol.">
        <title>Genome Sequence of Pectin-Degrading Alishewanella aestuarii Strain B11T, Isolated from Tidal Flat Sediment.</title>
        <authorList>
            <person name="Jung J."/>
            <person name="Choi S."/>
            <person name="Chun J."/>
            <person name="Park W."/>
        </authorList>
    </citation>
    <scope>NUCLEOTIDE SEQUENCE [LARGE SCALE GENOMIC DNA]</scope>
    <source>
        <strain evidence="1 2">B11</strain>
    </source>
</reference>
<evidence type="ECO:0000313" key="2">
    <source>
        <dbReference type="Proteomes" id="UP000012043"/>
    </source>
</evidence>
<gene>
    <name evidence="1" type="ORF">AEST_05280</name>
</gene>
<comment type="caution">
    <text evidence="1">The sequence shown here is derived from an EMBL/GenBank/DDBJ whole genome shotgun (WGS) entry which is preliminary data.</text>
</comment>
<proteinExistence type="predicted"/>
<evidence type="ECO:0008006" key="3">
    <source>
        <dbReference type="Google" id="ProtNLM"/>
    </source>
</evidence>
<name>J1QLU9_9ALTE</name>
<protein>
    <recommendedName>
        <fullName evidence="3">Thiamin/hydroxymethyl pyrimidine-binding YkoF putative domain-containing protein</fullName>
    </recommendedName>
</protein>
<keyword evidence="2" id="KW-1185">Reference proteome</keyword>
<accession>J1QLU9</accession>
<organism evidence="1 2">
    <name type="scientific">Alishewanella aestuarii B11</name>
    <dbReference type="NCBI Taxonomy" id="1197174"/>
    <lineage>
        <taxon>Bacteria</taxon>
        <taxon>Pseudomonadati</taxon>
        <taxon>Pseudomonadota</taxon>
        <taxon>Gammaproteobacteria</taxon>
        <taxon>Alteromonadales</taxon>
        <taxon>Alteromonadaceae</taxon>
        <taxon>Alishewanella</taxon>
    </lineage>
</organism>
<dbReference type="InterPro" id="IPR029756">
    <property type="entry name" value="MTH1187/YkoF-like"/>
</dbReference>
<dbReference type="Gene3D" id="3.30.70.930">
    <property type="match status" value="1"/>
</dbReference>